<dbReference type="InterPro" id="IPR045865">
    <property type="entry name" value="ACT-like_dom_sf"/>
</dbReference>
<name>A0A6J6B1E2_9ZZZZ</name>
<dbReference type="GO" id="GO:1990610">
    <property type="term" value="F:acetolactate synthase regulator activity"/>
    <property type="evidence" value="ECO:0007669"/>
    <property type="project" value="InterPro"/>
</dbReference>
<keyword evidence="4" id="KW-0028">Amino-acid biosynthesis</keyword>
<evidence type="ECO:0000256" key="3">
    <source>
        <dbReference type="ARBA" id="ARBA00006341"/>
    </source>
</evidence>
<dbReference type="GO" id="GO:0003984">
    <property type="term" value="F:acetolactate synthase activity"/>
    <property type="evidence" value="ECO:0007669"/>
    <property type="project" value="TreeGrafter"/>
</dbReference>
<evidence type="ECO:0000256" key="2">
    <source>
        <dbReference type="ARBA" id="ARBA00005025"/>
    </source>
</evidence>
<reference evidence="7" key="1">
    <citation type="submission" date="2020-05" db="EMBL/GenBank/DDBJ databases">
        <authorList>
            <person name="Chiriac C."/>
            <person name="Salcher M."/>
            <person name="Ghai R."/>
            <person name="Kavagutti S V."/>
        </authorList>
    </citation>
    <scope>NUCLEOTIDE SEQUENCE</scope>
</reference>
<dbReference type="InterPro" id="IPR054480">
    <property type="entry name" value="AHAS_small-like_ACT"/>
</dbReference>
<comment type="similarity">
    <text evidence="3">Belongs to the acetolactate synthase small subunit family.</text>
</comment>
<dbReference type="PROSITE" id="PS51671">
    <property type="entry name" value="ACT"/>
    <property type="match status" value="1"/>
</dbReference>
<dbReference type="UniPathway" id="UPA00047">
    <property type="reaction ID" value="UER00055"/>
</dbReference>
<dbReference type="NCBIfam" id="TIGR00119">
    <property type="entry name" value="acolac_sm"/>
    <property type="match status" value="1"/>
</dbReference>
<dbReference type="InterPro" id="IPR039557">
    <property type="entry name" value="AHAS_ACT"/>
</dbReference>
<protein>
    <submittedName>
        <fullName evidence="7">Unannotated protein</fullName>
    </submittedName>
</protein>
<comment type="pathway">
    <text evidence="1">Amino-acid biosynthesis; L-isoleucine biosynthesis; L-isoleucine from 2-oxobutanoate: step 1/4.</text>
</comment>
<feature type="domain" description="ACT" evidence="6">
    <location>
        <begin position="10"/>
        <end position="84"/>
    </location>
</feature>
<organism evidence="7">
    <name type="scientific">freshwater metagenome</name>
    <dbReference type="NCBI Taxonomy" id="449393"/>
    <lineage>
        <taxon>unclassified sequences</taxon>
        <taxon>metagenomes</taxon>
        <taxon>ecological metagenomes</taxon>
    </lineage>
</organism>
<keyword evidence="5" id="KW-0100">Branched-chain amino acid biosynthesis</keyword>
<dbReference type="GO" id="GO:0009097">
    <property type="term" value="P:isoleucine biosynthetic process"/>
    <property type="evidence" value="ECO:0007669"/>
    <property type="project" value="UniProtKB-UniPathway"/>
</dbReference>
<dbReference type="PANTHER" id="PTHR30239:SF0">
    <property type="entry name" value="ACETOLACTATE SYNTHASE SMALL SUBUNIT 1, CHLOROPLASTIC"/>
    <property type="match status" value="1"/>
</dbReference>
<evidence type="ECO:0000256" key="1">
    <source>
        <dbReference type="ARBA" id="ARBA00004974"/>
    </source>
</evidence>
<evidence type="ECO:0000313" key="7">
    <source>
        <dbReference type="EMBL" id="CAB4532811.1"/>
    </source>
</evidence>
<dbReference type="PANTHER" id="PTHR30239">
    <property type="entry name" value="ACETOLACTATE SYNTHASE SMALL SUBUNIT"/>
    <property type="match status" value="1"/>
</dbReference>
<comment type="pathway">
    <text evidence="2">Amino-acid biosynthesis; L-valine biosynthesis; L-valine from pyruvate: step 1/4.</text>
</comment>
<dbReference type="AlphaFoldDB" id="A0A6J6B1E2"/>
<dbReference type="SUPFAM" id="SSF55021">
    <property type="entry name" value="ACT-like"/>
    <property type="match status" value="1"/>
</dbReference>
<accession>A0A6J6B1E2</accession>
<dbReference type="Pfam" id="PF22629">
    <property type="entry name" value="ACT_AHAS_ss"/>
    <property type="match status" value="1"/>
</dbReference>
<dbReference type="Gene3D" id="3.30.70.260">
    <property type="match status" value="1"/>
</dbReference>
<dbReference type="UniPathway" id="UPA00049">
    <property type="reaction ID" value="UER00059"/>
</dbReference>
<evidence type="ECO:0000259" key="6">
    <source>
        <dbReference type="PROSITE" id="PS51671"/>
    </source>
</evidence>
<dbReference type="GO" id="GO:0005829">
    <property type="term" value="C:cytosol"/>
    <property type="evidence" value="ECO:0007669"/>
    <property type="project" value="TreeGrafter"/>
</dbReference>
<evidence type="ECO:0000256" key="4">
    <source>
        <dbReference type="ARBA" id="ARBA00022605"/>
    </source>
</evidence>
<dbReference type="InterPro" id="IPR004789">
    <property type="entry name" value="Acetalactate_synth_ssu"/>
</dbReference>
<sequence>MTNTSRRQHTLEVLVENAPGVLARVAGLFSRRAFNIDSLNVGPTENPAISKMIIVVGVEGHSLEQVIAQLDKLISVISIKEILTGAATEVHDTQPDYQN</sequence>
<dbReference type="EMBL" id="CAEZSD010000053">
    <property type="protein sequence ID" value="CAB4532811.1"/>
    <property type="molecule type" value="Genomic_DNA"/>
</dbReference>
<dbReference type="InterPro" id="IPR002912">
    <property type="entry name" value="ACT_dom"/>
</dbReference>
<dbReference type="FunFam" id="3.30.70.260:FF:000001">
    <property type="entry name" value="Acetolactate synthase, small subunit"/>
    <property type="match status" value="1"/>
</dbReference>
<dbReference type="CDD" id="cd04878">
    <property type="entry name" value="ACT_AHAS"/>
    <property type="match status" value="1"/>
</dbReference>
<proteinExistence type="inferred from homology"/>
<dbReference type="GO" id="GO:0009099">
    <property type="term" value="P:L-valine biosynthetic process"/>
    <property type="evidence" value="ECO:0007669"/>
    <property type="project" value="UniProtKB-UniPathway"/>
</dbReference>
<gene>
    <name evidence="7" type="ORF">UFOPK1399_00559</name>
</gene>
<evidence type="ECO:0000256" key="5">
    <source>
        <dbReference type="ARBA" id="ARBA00023304"/>
    </source>
</evidence>